<keyword evidence="3" id="KW-0238">DNA-binding</keyword>
<keyword evidence="4" id="KW-0804">Transcription</keyword>
<comment type="caution">
    <text evidence="5">The sequence shown here is derived from an EMBL/GenBank/DDBJ whole genome shotgun (WGS) entry which is preliminary data.</text>
</comment>
<evidence type="ECO:0000256" key="3">
    <source>
        <dbReference type="ARBA" id="ARBA00023125"/>
    </source>
</evidence>
<proteinExistence type="inferred from homology"/>
<keyword evidence="2" id="KW-0805">Transcription regulation</keyword>
<organism evidence="5 6">
    <name type="scientific">candidate division WWE3 bacterium GW2011_GWB1_41_6</name>
    <dbReference type="NCBI Taxonomy" id="1619112"/>
    <lineage>
        <taxon>Bacteria</taxon>
        <taxon>Katanobacteria</taxon>
    </lineage>
</organism>
<dbReference type="GO" id="GO:0003677">
    <property type="term" value="F:DNA binding"/>
    <property type="evidence" value="ECO:0007669"/>
    <property type="project" value="UniProtKB-KW"/>
</dbReference>
<protein>
    <submittedName>
        <fullName evidence="5">Penicillinase repressor</fullName>
    </submittedName>
</protein>
<dbReference type="GO" id="GO:0045892">
    <property type="term" value="P:negative regulation of DNA-templated transcription"/>
    <property type="evidence" value="ECO:0007669"/>
    <property type="project" value="InterPro"/>
</dbReference>
<dbReference type="InterPro" id="IPR005650">
    <property type="entry name" value="BlaI_family"/>
</dbReference>
<reference evidence="5 6" key="1">
    <citation type="journal article" date="2015" name="Nature">
        <title>rRNA introns, odd ribosomes, and small enigmatic genomes across a large radiation of phyla.</title>
        <authorList>
            <person name="Brown C.T."/>
            <person name="Hug L.A."/>
            <person name="Thomas B.C."/>
            <person name="Sharon I."/>
            <person name="Castelle C.J."/>
            <person name="Singh A."/>
            <person name="Wilkins M.J."/>
            <person name="Williams K.H."/>
            <person name="Banfield J.F."/>
        </authorList>
    </citation>
    <scope>NUCLEOTIDE SEQUENCE [LARGE SCALE GENOMIC DNA]</scope>
</reference>
<dbReference type="Gene3D" id="1.10.10.10">
    <property type="entry name" value="Winged helix-like DNA-binding domain superfamily/Winged helix DNA-binding domain"/>
    <property type="match status" value="1"/>
</dbReference>
<evidence type="ECO:0000313" key="6">
    <source>
        <dbReference type="Proteomes" id="UP000034163"/>
    </source>
</evidence>
<dbReference type="InterPro" id="IPR036390">
    <property type="entry name" value="WH_DNA-bd_sf"/>
</dbReference>
<dbReference type="SUPFAM" id="SSF46785">
    <property type="entry name" value="Winged helix' DNA-binding domain"/>
    <property type="match status" value="1"/>
</dbReference>
<gene>
    <name evidence="5" type="ORF">UU72_C0033G0010</name>
</gene>
<evidence type="ECO:0000256" key="4">
    <source>
        <dbReference type="ARBA" id="ARBA00023163"/>
    </source>
</evidence>
<accession>A0A0G0WSP7</accession>
<dbReference type="EMBL" id="LCBS01000033">
    <property type="protein sequence ID" value="KKS15810.1"/>
    <property type="molecule type" value="Genomic_DNA"/>
</dbReference>
<dbReference type="PATRIC" id="fig|1619112.3.peg.920"/>
<dbReference type="AlphaFoldDB" id="A0A0G0WSP7"/>
<evidence type="ECO:0000256" key="1">
    <source>
        <dbReference type="ARBA" id="ARBA00011046"/>
    </source>
</evidence>
<evidence type="ECO:0000313" key="5">
    <source>
        <dbReference type="EMBL" id="KKS15810.1"/>
    </source>
</evidence>
<comment type="similarity">
    <text evidence="1">Belongs to the BlaI transcriptional regulatory family.</text>
</comment>
<sequence length="115" mass="13552">MKSKVNNYNLGPLELEIMECVWDRGDSTVLEIHECLGKKREIAYTTVMTVMMRLWQKGFLKRIKDGKNYIYSYKRTKDQAIKNTVSQTLEAVIEKFGIQAVAYFSEEVEKYEKRL</sequence>
<evidence type="ECO:0000256" key="2">
    <source>
        <dbReference type="ARBA" id="ARBA00023015"/>
    </source>
</evidence>
<dbReference type="InterPro" id="IPR036388">
    <property type="entry name" value="WH-like_DNA-bd_sf"/>
</dbReference>
<dbReference type="Pfam" id="PF03965">
    <property type="entry name" value="Penicillinase_R"/>
    <property type="match status" value="1"/>
</dbReference>
<name>A0A0G0WSP7_UNCKA</name>
<dbReference type="Proteomes" id="UP000034163">
    <property type="component" value="Unassembled WGS sequence"/>
</dbReference>
<dbReference type="PIRSF" id="PIRSF019455">
    <property type="entry name" value="CopR_AtkY"/>
    <property type="match status" value="1"/>
</dbReference>